<feature type="region of interest" description="Disordered" evidence="1">
    <location>
        <begin position="81"/>
        <end position="113"/>
    </location>
</feature>
<sequence length="113" mass="13511">MFSSTQPLQEEALVKKYKIKDRKKKKPEDIENILLMEEELSQIPRPSWWNILPVQLVRLTIFLVTGGPTLVREYLAYAREEKRRREREKEEEEEEERRIQEEVREGRGGGGSR</sequence>
<dbReference type="OrthoDB" id="1420887at2759"/>
<proteinExistence type="predicted"/>
<gene>
    <name evidence="2" type="ORF">GWK47_008661</name>
</gene>
<evidence type="ECO:0000256" key="1">
    <source>
        <dbReference type="SAM" id="MobiDB-lite"/>
    </source>
</evidence>
<dbReference type="Proteomes" id="UP000770661">
    <property type="component" value="Unassembled WGS sequence"/>
</dbReference>
<reference evidence="2" key="1">
    <citation type="submission" date="2020-07" db="EMBL/GenBank/DDBJ databases">
        <title>The High-quality genome of the commercially important snow crab, Chionoecetes opilio.</title>
        <authorList>
            <person name="Jeong J.-H."/>
            <person name="Ryu S."/>
        </authorList>
    </citation>
    <scope>NUCLEOTIDE SEQUENCE</scope>
    <source>
        <strain evidence="2">MADBK_172401_WGS</strain>
        <tissue evidence="2">Digestive gland</tissue>
    </source>
</reference>
<feature type="compositionally biased region" description="Basic and acidic residues" evidence="1">
    <location>
        <begin position="96"/>
        <end position="107"/>
    </location>
</feature>
<protein>
    <submittedName>
        <fullName evidence="2">Uncharacterized protein</fullName>
    </submittedName>
</protein>
<dbReference type="AlphaFoldDB" id="A0A8J5CR71"/>
<evidence type="ECO:0000313" key="3">
    <source>
        <dbReference type="Proteomes" id="UP000770661"/>
    </source>
</evidence>
<organism evidence="2 3">
    <name type="scientific">Chionoecetes opilio</name>
    <name type="common">Atlantic snow crab</name>
    <name type="synonym">Cancer opilio</name>
    <dbReference type="NCBI Taxonomy" id="41210"/>
    <lineage>
        <taxon>Eukaryota</taxon>
        <taxon>Metazoa</taxon>
        <taxon>Ecdysozoa</taxon>
        <taxon>Arthropoda</taxon>
        <taxon>Crustacea</taxon>
        <taxon>Multicrustacea</taxon>
        <taxon>Malacostraca</taxon>
        <taxon>Eumalacostraca</taxon>
        <taxon>Eucarida</taxon>
        <taxon>Decapoda</taxon>
        <taxon>Pleocyemata</taxon>
        <taxon>Brachyura</taxon>
        <taxon>Eubrachyura</taxon>
        <taxon>Majoidea</taxon>
        <taxon>Majidae</taxon>
        <taxon>Chionoecetes</taxon>
    </lineage>
</organism>
<keyword evidence="3" id="KW-1185">Reference proteome</keyword>
<dbReference type="EMBL" id="JACEEZ010018478">
    <property type="protein sequence ID" value="KAG0716852.1"/>
    <property type="molecule type" value="Genomic_DNA"/>
</dbReference>
<accession>A0A8J5CR71</accession>
<name>A0A8J5CR71_CHIOP</name>
<comment type="caution">
    <text evidence="2">The sequence shown here is derived from an EMBL/GenBank/DDBJ whole genome shotgun (WGS) entry which is preliminary data.</text>
</comment>
<evidence type="ECO:0000313" key="2">
    <source>
        <dbReference type="EMBL" id="KAG0716852.1"/>
    </source>
</evidence>